<dbReference type="PANTHER" id="PTHR35567:SF1">
    <property type="entry name" value="CONSERVED FUNGAL PROTEIN (AFU_ORTHOLOGUE AFUA_1G14230)"/>
    <property type="match status" value="1"/>
</dbReference>
<evidence type="ECO:0000313" key="5">
    <source>
        <dbReference type="EMBL" id="PLW56407.1"/>
    </source>
</evidence>
<protein>
    <submittedName>
        <fullName evidence="4">Uncharacterized protein</fullName>
    </submittedName>
</protein>
<organism evidence="4 7">
    <name type="scientific">Puccinia coronata f. sp. avenae</name>
    <dbReference type="NCBI Taxonomy" id="200324"/>
    <lineage>
        <taxon>Eukaryota</taxon>
        <taxon>Fungi</taxon>
        <taxon>Dikarya</taxon>
        <taxon>Basidiomycota</taxon>
        <taxon>Pucciniomycotina</taxon>
        <taxon>Pucciniomycetes</taxon>
        <taxon>Pucciniales</taxon>
        <taxon>Pucciniaceae</taxon>
        <taxon>Puccinia</taxon>
    </lineage>
</organism>
<evidence type="ECO:0000313" key="6">
    <source>
        <dbReference type="Proteomes" id="UP000235388"/>
    </source>
</evidence>
<proteinExistence type="predicted"/>
<evidence type="ECO:0000313" key="7">
    <source>
        <dbReference type="Proteomes" id="UP000235392"/>
    </source>
</evidence>
<dbReference type="InterPro" id="IPR021851">
    <property type="entry name" value="DUF3455"/>
</dbReference>
<comment type="caution">
    <text evidence="4">The sequence shown here is derived from an EMBL/GenBank/DDBJ whole genome shotgun (WGS) entry which is preliminary data.</text>
</comment>
<name>A0A2N5VHV3_9BASI</name>
<dbReference type="Pfam" id="PF11937">
    <property type="entry name" value="DUF3455"/>
    <property type="match status" value="1"/>
</dbReference>
<evidence type="ECO:0000313" key="2">
    <source>
        <dbReference type="EMBL" id="PLW08497.1"/>
    </source>
</evidence>
<gene>
    <name evidence="5" type="ORF">PCANC_03412</name>
    <name evidence="2" type="ORF">PCANC_22041</name>
    <name evidence="4" type="ORF">PCASD_02238</name>
    <name evidence="3" type="ORF">PCASD_14041</name>
</gene>
<dbReference type="EMBL" id="PGCJ01000021">
    <property type="protein sequence ID" value="PLW56407.1"/>
    <property type="molecule type" value="Genomic_DNA"/>
</dbReference>
<dbReference type="Proteomes" id="UP000235392">
    <property type="component" value="Unassembled WGS sequence"/>
</dbReference>
<keyword evidence="6" id="KW-1185">Reference proteome</keyword>
<feature type="signal peptide" evidence="1">
    <location>
        <begin position="1"/>
        <end position="20"/>
    </location>
</feature>
<dbReference type="Proteomes" id="UP000235388">
    <property type="component" value="Unassembled WGS sequence"/>
</dbReference>
<feature type="chain" id="PRO_5015084068" evidence="1">
    <location>
        <begin position="21"/>
        <end position="208"/>
    </location>
</feature>
<reference evidence="6 7" key="1">
    <citation type="submission" date="2017-11" db="EMBL/GenBank/DDBJ databases">
        <title>De novo assembly and phasing of dikaryotic genomes from two isolates of Puccinia coronata f. sp. avenae, the causal agent of oat crown rust.</title>
        <authorList>
            <person name="Miller M.E."/>
            <person name="Zhang Y."/>
            <person name="Omidvar V."/>
            <person name="Sperschneider J."/>
            <person name="Schwessinger B."/>
            <person name="Raley C."/>
            <person name="Palmer J.M."/>
            <person name="Garnica D."/>
            <person name="Upadhyaya N."/>
            <person name="Rathjen J."/>
            <person name="Taylor J.M."/>
            <person name="Park R.F."/>
            <person name="Dodds P.N."/>
            <person name="Hirsch C.D."/>
            <person name="Kianian S.F."/>
            <person name="Figueroa M."/>
        </authorList>
    </citation>
    <scope>NUCLEOTIDE SEQUENCE [LARGE SCALE GENOMIC DNA]</scope>
    <source>
        <strain evidence="2">12NC29</strain>
        <strain evidence="4">12SD80</strain>
    </source>
</reference>
<keyword evidence="1" id="KW-0732">Signal</keyword>
<sequence>MIPSLIIVHFLSFQLLRVAAAPKETPQTFELHLPKKSDIKPPTGMTLKYVALGSGTQNYICQKDPAGNTASWAPHGADATLYDISKDSSKATRLATDLMVGSKDKRARPNLKSYPAFGKHSFVPNNGKPAPRFQIYSDVIIVKKTQQASSPKNPQRNVDWLQLETVGGNFAKRVYRTSTRGGKAPAAKCQSLNEIINQPYAAIYSFWA</sequence>
<evidence type="ECO:0000256" key="1">
    <source>
        <dbReference type="SAM" id="SignalP"/>
    </source>
</evidence>
<dbReference type="EMBL" id="PGCI01000015">
    <property type="protein sequence ID" value="PLW49588.1"/>
    <property type="molecule type" value="Genomic_DNA"/>
</dbReference>
<dbReference type="EMBL" id="PGCJ01001158">
    <property type="protein sequence ID" value="PLW08497.1"/>
    <property type="molecule type" value="Genomic_DNA"/>
</dbReference>
<dbReference type="EMBL" id="PGCI01000720">
    <property type="protein sequence ID" value="PLW19130.1"/>
    <property type="molecule type" value="Genomic_DNA"/>
</dbReference>
<evidence type="ECO:0000313" key="4">
    <source>
        <dbReference type="EMBL" id="PLW49588.1"/>
    </source>
</evidence>
<accession>A0A2N5VHV3</accession>
<dbReference type="OrthoDB" id="2504146at2759"/>
<dbReference type="AlphaFoldDB" id="A0A2N5VHV3"/>
<dbReference type="PANTHER" id="PTHR35567">
    <property type="entry name" value="MALATE DEHYDROGENASE (AFU_ORTHOLOGUE AFUA_2G13800)"/>
    <property type="match status" value="1"/>
</dbReference>
<evidence type="ECO:0000313" key="3">
    <source>
        <dbReference type="EMBL" id="PLW19130.1"/>
    </source>
</evidence>